<protein>
    <submittedName>
        <fullName evidence="1">Uncharacterized protein</fullName>
    </submittedName>
</protein>
<reference evidence="1 2" key="1">
    <citation type="submission" date="2019-08" db="EMBL/GenBank/DDBJ databases">
        <title>Whole genome of Aphis craccivora.</title>
        <authorList>
            <person name="Voronova N.V."/>
            <person name="Shulinski R.S."/>
            <person name="Bandarenka Y.V."/>
            <person name="Zhorov D.G."/>
            <person name="Warner D."/>
        </authorList>
    </citation>
    <scope>NUCLEOTIDE SEQUENCE [LARGE SCALE GENOMIC DNA]</scope>
    <source>
        <strain evidence="1">180601</strain>
        <tissue evidence="1">Whole Body</tissue>
    </source>
</reference>
<proteinExistence type="predicted"/>
<dbReference type="AlphaFoldDB" id="A0A6G0YB95"/>
<dbReference type="EMBL" id="VUJU01005063">
    <property type="protein sequence ID" value="KAF0752415.1"/>
    <property type="molecule type" value="Genomic_DNA"/>
</dbReference>
<dbReference type="Proteomes" id="UP000478052">
    <property type="component" value="Unassembled WGS sequence"/>
</dbReference>
<comment type="caution">
    <text evidence="1">The sequence shown here is derived from an EMBL/GenBank/DDBJ whole genome shotgun (WGS) entry which is preliminary data.</text>
</comment>
<name>A0A6G0YB95_APHCR</name>
<evidence type="ECO:0000313" key="2">
    <source>
        <dbReference type="Proteomes" id="UP000478052"/>
    </source>
</evidence>
<accession>A0A6G0YB95</accession>
<organism evidence="1 2">
    <name type="scientific">Aphis craccivora</name>
    <name type="common">Cowpea aphid</name>
    <dbReference type="NCBI Taxonomy" id="307492"/>
    <lineage>
        <taxon>Eukaryota</taxon>
        <taxon>Metazoa</taxon>
        <taxon>Ecdysozoa</taxon>
        <taxon>Arthropoda</taxon>
        <taxon>Hexapoda</taxon>
        <taxon>Insecta</taxon>
        <taxon>Pterygota</taxon>
        <taxon>Neoptera</taxon>
        <taxon>Paraneoptera</taxon>
        <taxon>Hemiptera</taxon>
        <taxon>Sternorrhyncha</taxon>
        <taxon>Aphidomorpha</taxon>
        <taxon>Aphidoidea</taxon>
        <taxon>Aphididae</taxon>
        <taxon>Aphidini</taxon>
        <taxon>Aphis</taxon>
        <taxon>Aphis</taxon>
    </lineage>
</organism>
<feature type="non-terminal residue" evidence="1">
    <location>
        <position position="1"/>
    </location>
</feature>
<keyword evidence="2" id="KW-1185">Reference proteome</keyword>
<gene>
    <name evidence="1" type="ORF">FWK35_00039301</name>
</gene>
<evidence type="ECO:0000313" key="1">
    <source>
        <dbReference type="EMBL" id="KAF0752415.1"/>
    </source>
</evidence>
<sequence length="71" mass="8243">NTALNNRLQSKRDTVLDPFQILDRLFLKNFRLTKHVAIYLIDILSPHINVGNRSSSLNVNNKVIKTYNIHL</sequence>